<dbReference type="GeneID" id="30173125"/>
<organism evidence="3">
    <name type="scientific">Kwoniella pini CBS 10737</name>
    <dbReference type="NCBI Taxonomy" id="1296096"/>
    <lineage>
        <taxon>Eukaryota</taxon>
        <taxon>Fungi</taxon>
        <taxon>Dikarya</taxon>
        <taxon>Basidiomycota</taxon>
        <taxon>Agaricomycotina</taxon>
        <taxon>Tremellomycetes</taxon>
        <taxon>Tremellales</taxon>
        <taxon>Cryptococcaceae</taxon>
        <taxon>Kwoniella</taxon>
    </lineage>
</organism>
<dbReference type="STRING" id="1296096.A0A1B9I0K6"/>
<dbReference type="EMBL" id="KI894012">
    <property type="protein sequence ID" value="OCF49069.1"/>
    <property type="molecule type" value="Genomic_DNA"/>
</dbReference>
<feature type="transmembrane region" description="Helical" evidence="2">
    <location>
        <begin position="310"/>
        <end position="333"/>
    </location>
</feature>
<evidence type="ECO:0000256" key="2">
    <source>
        <dbReference type="SAM" id="Phobius"/>
    </source>
</evidence>
<dbReference type="AlphaFoldDB" id="A0A1B9I0K6"/>
<sequence length="690" mass="76968">MEILIDDTSPQISYYSSSSTGWITNHSNGTRYSDGFLNRYSQSTFHATFTEGDRMEFRFNGSGIKVFGANRDNHATYSVELDGLGPIYMSGHTDNPQFQAELFRADDLPIDREHRLTMTNRPNSTADQSMKWWFDVDHIITSQPISDDIYTTLINDTSPYVTYDQGWKATGVDGSHNFDSTRHVSTIPSSTLTMSFNGSSVQIFGTIDSDHGNYSISLDGIVDGMYSATNWQQLHDVSLFIASGLNDGPHVLELTNLGKSNITTIDFGYAVVNSTIKTDGYGYTSPVNATHSGTSTGSNDNPKSSSNSGAIAGLVVAVILVTIALGLAGYYVYRKKRQRQRRTTHSYSPTTDQTRFKEIQNRLINILPVPRKSTERKQDWARLSDPPQTATTSTSFDATEPSSTRTSTSRRDTVIPSLVSFRASFSSLFDLSFRSSNLPMIEPNIPDSNRGSKSIVSKFLSIISRESNQIPIKISDQTPNRSSYQSHPFKASTLTPRISHHSNTMNPITSRYAHTSQNLFDNHHNTPPYQSNLVEDMTTEAERSNSTLTSPMFSEFFNKDERNNNQSNFNNKISKFSHIQRNQNQNSNLNRARISVAIPMRHLSVPYTATMVDFDSSRYTMTATTTRTSIFSNRRDTCISEEEEIDLGLFSIPEFAPPAYAQATRISLGPGKIEQLKRIDSSASKDSDSS</sequence>
<keyword evidence="2" id="KW-0472">Membrane</keyword>
<reference evidence="3" key="1">
    <citation type="submission" date="2013-07" db="EMBL/GenBank/DDBJ databases">
        <title>The Genome Sequence of Cryptococcus pinus CBS10737.</title>
        <authorList>
            <consortium name="The Broad Institute Genome Sequencing Platform"/>
            <person name="Cuomo C."/>
            <person name="Litvintseva A."/>
            <person name="Chen Y."/>
            <person name="Heitman J."/>
            <person name="Sun S."/>
            <person name="Springer D."/>
            <person name="Dromer F."/>
            <person name="Young S.K."/>
            <person name="Zeng Q."/>
            <person name="Gargeya S."/>
            <person name="Fitzgerald M."/>
            <person name="Abouelleil A."/>
            <person name="Alvarado L."/>
            <person name="Berlin A.M."/>
            <person name="Chapman S.B."/>
            <person name="Dewar J."/>
            <person name="Goldberg J."/>
            <person name="Griggs A."/>
            <person name="Gujja S."/>
            <person name="Hansen M."/>
            <person name="Howarth C."/>
            <person name="Imamovic A."/>
            <person name="Larimer J."/>
            <person name="McCowan C."/>
            <person name="Murphy C."/>
            <person name="Pearson M."/>
            <person name="Priest M."/>
            <person name="Roberts A."/>
            <person name="Saif S."/>
            <person name="Shea T."/>
            <person name="Sykes S."/>
            <person name="Wortman J."/>
            <person name="Nusbaum C."/>
            <person name="Birren B."/>
        </authorList>
    </citation>
    <scope>NUCLEOTIDE SEQUENCE [LARGE SCALE GENOMIC DNA]</scope>
    <source>
        <strain evidence="3">CBS 10737</strain>
    </source>
</reference>
<dbReference type="Gene3D" id="2.60.120.260">
    <property type="entry name" value="Galactose-binding domain-like"/>
    <property type="match status" value="2"/>
</dbReference>
<feature type="compositionally biased region" description="Polar residues" evidence="1">
    <location>
        <begin position="386"/>
        <end position="401"/>
    </location>
</feature>
<dbReference type="Proteomes" id="UP000094020">
    <property type="component" value="Chromosome 8"/>
</dbReference>
<gene>
    <name evidence="3" type="ORF">I206_04756</name>
    <name evidence="4" type="ORF">I206_105933</name>
</gene>
<dbReference type="RefSeq" id="XP_019010288.1">
    <property type="nucleotide sequence ID" value="XM_019156486.1"/>
</dbReference>
<reference evidence="4" key="2">
    <citation type="submission" date="2013-07" db="EMBL/GenBank/DDBJ databases">
        <authorList>
            <consortium name="The Broad Institute Genome Sequencing Platform"/>
            <person name="Cuomo C."/>
            <person name="Litvintseva A."/>
            <person name="Chen Y."/>
            <person name="Heitman J."/>
            <person name="Sun S."/>
            <person name="Springer D."/>
            <person name="Dromer F."/>
            <person name="Young S.K."/>
            <person name="Zeng Q."/>
            <person name="Gargeya S."/>
            <person name="Fitzgerald M."/>
            <person name="Abouelleil A."/>
            <person name="Alvarado L."/>
            <person name="Berlin A.M."/>
            <person name="Chapman S.B."/>
            <person name="Dewar J."/>
            <person name="Goldberg J."/>
            <person name="Griggs A."/>
            <person name="Gujja S."/>
            <person name="Hansen M."/>
            <person name="Howarth C."/>
            <person name="Imamovic A."/>
            <person name="Larimer J."/>
            <person name="McCowan C."/>
            <person name="Murphy C."/>
            <person name="Pearson M."/>
            <person name="Priest M."/>
            <person name="Roberts A."/>
            <person name="Saif S."/>
            <person name="Shea T."/>
            <person name="Sykes S."/>
            <person name="Wortman J."/>
            <person name="Nusbaum C."/>
            <person name="Birren B."/>
        </authorList>
    </citation>
    <scope>NUCLEOTIDE SEQUENCE</scope>
    <source>
        <strain evidence="4">CBS 10737</strain>
    </source>
</reference>
<keyword evidence="2" id="KW-0812">Transmembrane</keyword>
<dbReference type="OrthoDB" id="2563128at2759"/>
<keyword evidence="5" id="KW-1185">Reference proteome</keyword>
<reference evidence="3" key="3">
    <citation type="submission" date="2016-07" db="EMBL/GenBank/DDBJ databases">
        <title>Evolution of pathogenesis and genome organization in the Tremellales.</title>
        <authorList>
            <person name="Cuomo C."/>
            <person name="Litvintseva A."/>
            <person name="Heitman J."/>
            <person name="Chen Y."/>
            <person name="Sun S."/>
            <person name="Springer D."/>
            <person name="Dromer F."/>
            <person name="Young S."/>
            <person name="Zeng Q."/>
            <person name="Chapman S."/>
            <person name="Gujja S."/>
            <person name="Saif S."/>
            <person name="Birren B."/>
        </authorList>
    </citation>
    <scope>NUCLEOTIDE SEQUENCE</scope>
    <source>
        <strain evidence="3">CBS 10737</strain>
    </source>
</reference>
<reference evidence="4" key="4">
    <citation type="submission" date="2024-02" db="EMBL/GenBank/DDBJ databases">
        <title>Comparative genomics of Cryptococcus and Kwoniella reveals pathogenesis evolution and contrasting modes of karyotype evolution via chromosome fusion or intercentromeric recombination.</title>
        <authorList>
            <person name="Coelho M.A."/>
            <person name="David-Palma M."/>
            <person name="Shea T."/>
            <person name="Bowers K."/>
            <person name="McGinley-Smith S."/>
            <person name="Mohammad A.W."/>
            <person name="Gnirke A."/>
            <person name="Yurkov A.M."/>
            <person name="Nowrousian M."/>
            <person name="Sun S."/>
            <person name="Cuomo C.A."/>
            <person name="Heitman J."/>
        </authorList>
    </citation>
    <scope>NUCLEOTIDE SEQUENCE</scope>
    <source>
        <strain evidence="4">CBS 10737</strain>
    </source>
</reference>
<protein>
    <submittedName>
        <fullName evidence="3">Uncharacterized protein</fullName>
    </submittedName>
</protein>
<proteinExistence type="predicted"/>
<feature type="region of interest" description="Disordered" evidence="1">
    <location>
        <begin position="375"/>
        <end position="411"/>
    </location>
</feature>
<evidence type="ECO:0000313" key="5">
    <source>
        <dbReference type="Proteomes" id="UP000094020"/>
    </source>
</evidence>
<name>A0A1B9I0K6_9TREE</name>
<keyword evidence="2" id="KW-1133">Transmembrane helix</keyword>
<dbReference type="KEGG" id="kpin:30173125"/>
<evidence type="ECO:0000313" key="3">
    <source>
        <dbReference type="EMBL" id="OCF49069.1"/>
    </source>
</evidence>
<accession>A0A1B9I0K6</accession>
<dbReference type="EMBL" id="CP144526">
    <property type="protein sequence ID" value="WWC71974.1"/>
    <property type="molecule type" value="Genomic_DNA"/>
</dbReference>
<evidence type="ECO:0000256" key="1">
    <source>
        <dbReference type="SAM" id="MobiDB-lite"/>
    </source>
</evidence>
<evidence type="ECO:0000313" key="4">
    <source>
        <dbReference type="EMBL" id="WWC71974.1"/>
    </source>
</evidence>